<sequence>MKKRKPKERIYVCHTYYHVYVACLKELTLPRALRGKADLVLSTMSNDFGSLKERAEKSGLFEAVFMFEEKEEHAFPQLARYHEDHGNLVFNLFSRMIFTKLYGKLQQPYVPVDFKKYQDIYVFCDSDPIGYYLNYKKIRYHAVEDGLDCICYYDTARYDNRGHFGLKAFLAAHNLIFIQNGYSKYCVDMEVNNTSILKYPCSKYIEQPREAMVRRLTQDDKNTILRIFMEDLDTLMTQLTTGVHHEHKVLVLTEPLCELPVREQIFRDIVAKYGKDAQVILKPHPRDVLDYHKLFPDDIVLDGKFPMEILNFIEGLEFDQVVSVYTVPDSIHFAKEKVFLGDDFMDLYEDPQKHRFNEQIF</sequence>
<name>A0AAE3DMV6_9FIRM</name>
<dbReference type="EMBL" id="JAJEQF010000003">
    <property type="protein sequence ID" value="MCC2166561.1"/>
    <property type="molecule type" value="Genomic_DNA"/>
</dbReference>
<comment type="caution">
    <text evidence="1">The sequence shown here is derived from an EMBL/GenBank/DDBJ whole genome shotgun (WGS) entry which is preliminary data.</text>
</comment>
<reference evidence="1 2" key="1">
    <citation type="submission" date="2021-10" db="EMBL/GenBank/DDBJ databases">
        <title>Anaerobic single-cell dispensing facilitates the cultivation of human gut bacteria.</title>
        <authorList>
            <person name="Afrizal A."/>
        </authorList>
    </citation>
    <scope>NUCLEOTIDE SEQUENCE [LARGE SCALE GENOMIC DNA]</scope>
    <source>
        <strain evidence="1 2">CLA-AA-H244</strain>
    </source>
</reference>
<dbReference type="Pfam" id="PF07922">
    <property type="entry name" value="Glyco_transf_52"/>
    <property type="match status" value="1"/>
</dbReference>
<proteinExistence type="predicted"/>
<dbReference type="RefSeq" id="WP_308727649.1">
    <property type="nucleotide sequence ID" value="NZ_JAJEQF010000003.1"/>
</dbReference>
<protein>
    <submittedName>
        <fullName evidence="1">Glycosyltransferase family 52 protein</fullName>
    </submittedName>
</protein>
<dbReference type="AlphaFoldDB" id="A0AAE3DMV6"/>
<evidence type="ECO:0000313" key="2">
    <source>
        <dbReference type="Proteomes" id="UP001199355"/>
    </source>
</evidence>
<dbReference type="Proteomes" id="UP001199355">
    <property type="component" value="Unassembled WGS sequence"/>
</dbReference>
<dbReference type="InterPro" id="IPR012477">
    <property type="entry name" value="Glyco_transf_52"/>
</dbReference>
<gene>
    <name evidence="1" type="ORF">LKD45_02405</name>
</gene>
<keyword evidence="2" id="KW-1185">Reference proteome</keyword>
<evidence type="ECO:0000313" key="1">
    <source>
        <dbReference type="EMBL" id="MCC2166561.1"/>
    </source>
</evidence>
<organism evidence="1 2">
    <name type="scientific">Gallintestinimicrobium propionicum</name>
    <dbReference type="NCBI Taxonomy" id="2981770"/>
    <lineage>
        <taxon>Bacteria</taxon>
        <taxon>Bacillati</taxon>
        <taxon>Bacillota</taxon>
        <taxon>Clostridia</taxon>
        <taxon>Lachnospirales</taxon>
        <taxon>Lachnospiraceae</taxon>
        <taxon>Gallintestinimicrobium</taxon>
    </lineage>
</organism>
<accession>A0AAE3DMV6</accession>